<evidence type="ECO:0000256" key="1">
    <source>
        <dbReference type="SAM" id="MobiDB-lite"/>
    </source>
</evidence>
<name>A0AAW8F5Q4_9ACTN</name>
<gene>
    <name evidence="2" type="ORF">QFZ22_001202</name>
</gene>
<protein>
    <submittedName>
        <fullName evidence="2">Uncharacterized protein</fullName>
    </submittedName>
</protein>
<reference evidence="2" key="1">
    <citation type="submission" date="2023-07" db="EMBL/GenBank/DDBJ databases">
        <title>Comparative genomics of wheat-associated soil bacteria to identify genetic determinants of phenazine resistance.</title>
        <authorList>
            <person name="Mouncey N."/>
        </authorList>
    </citation>
    <scope>NUCLEOTIDE SEQUENCE</scope>
    <source>
        <strain evidence="2">V4I22</strain>
    </source>
</reference>
<feature type="region of interest" description="Disordered" evidence="1">
    <location>
        <begin position="1"/>
        <end position="25"/>
    </location>
</feature>
<proteinExistence type="predicted"/>
<dbReference type="AlphaFoldDB" id="A0AAW8F5Q4"/>
<accession>A0AAW8F5Q4</accession>
<evidence type="ECO:0000313" key="2">
    <source>
        <dbReference type="EMBL" id="MDQ0905217.1"/>
    </source>
</evidence>
<comment type="caution">
    <text evidence="2">The sequence shown here is derived from an EMBL/GenBank/DDBJ whole genome shotgun (WGS) entry which is preliminary data.</text>
</comment>
<organism evidence="2 3">
    <name type="scientific">Streptomyces canus</name>
    <dbReference type="NCBI Taxonomy" id="58343"/>
    <lineage>
        <taxon>Bacteria</taxon>
        <taxon>Bacillati</taxon>
        <taxon>Actinomycetota</taxon>
        <taxon>Actinomycetes</taxon>
        <taxon>Kitasatosporales</taxon>
        <taxon>Streptomycetaceae</taxon>
        <taxon>Streptomyces</taxon>
        <taxon>Streptomyces aurantiacus group</taxon>
    </lineage>
</organism>
<dbReference type="RefSeq" id="WP_306972736.1">
    <property type="nucleotide sequence ID" value="NZ_JAUSZV010000005.1"/>
</dbReference>
<feature type="region of interest" description="Disordered" evidence="1">
    <location>
        <begin position="40"/>
        <end position="66"/>
    </location>
</feature>
<evidence type="ECO:0000313" key="3">
    <source>
        <dbReference type="Proteomes" id="UP001234216"/>
    </source>
</evidence>
<dbReference type="EMBL" id="JAUSZV010000005">
    <property type="protein sequence ID" value="MDQ0905217.1"/>
    <property type="molecule type" value="Genomic_DNA"/>
</dbReference>
<sequence>MAEHTQAQSLPRPRAGRFGAGEPFPEKVDGLLEVLAQTPADRGQGDAPAGAVEQDDAEAPFLLGDA</sequence>
<dbReference type="Proteomes" id="UP001234216">
    <property type="component" value="Unassembled WGS sequence"/>
</dbReference>